<dbReference type="AlphaFoldDB" id="A0A7C6EBS3"/>
<proteinExistence type="predicted"/>
<name>A0A7C6EBS3_UNCW3</name>
<accession>A0A7C6EBS3</accession>
<sequence length="118" mass="13880">MRVNKLNNLLNSLSLVKFDYQRGGDYLRNDFSLIHADLISANPSLPEQGVEQKVINNNLAYLSDERGNVFFNYFLTINVIPNNRRIWRHWVKDENASLLLCKDFKIGGKYVKNFIFRR</sequence>
<dbReference type="EMBL" id="DTLI01000029">
    <property type="protein sequence ID" value="HHS51479.1"/>
    <property type="molecule type" value="Genomic_DNA"/>
</dbReference>
<reference evidence="1" key="1">
    <citation type="journal article" date="2020" name="mSystems">
        <title>Genome- and Community-Level Interaction Insights into Carbon Utilization and Element Cycling Functions of Hydrothermarchaeota in Hydrothermal Sediment.</title>
        <authorList>
            <person name="Zhou Z."/>
            <person name="Liu Y."/>
            <person name="Xu W."/>
            <person name="Pan J."/>
            <person name="Luo Z.H."/>
            <person name="Li M."/>
        </authorList>
    </citation>
    <scope>NUCLEOTIDE SEQUENCE [LARGE SCALE GENOMIC DNA]</scope>
    <source>
        <strain evidence="1">SpSt-876</strain>
    </source>
</reference>
<gene>
    <name evidence="1" type="ORF">ENW73_01245</name>
</gene>
<evidence type="ECO:0000313" key="1">
    <source>
        <dbReference type="EMBL" id="HHS51479.1"/>
    </source>
</evidence>
<protein>
    <submittedName>
        <fullName evidence="1">Uncharacterized protein</fullName>
    </submittedName>
</protein>
<organism evidence="1">
    <name type="scientific">candidate division WOR-3 bacterium</name>
    <dbReference type="NCBI Taxonomy" id="2052148"/>
    <lineage>
        <taxon>Bacteria</taxon>
        <taxon>Bacteria division WOR-3</taxon>
    </lineage>
</organism>
<comment type="caution">
    <text evidence="1">The sequence shown here is derived from an EMBL/GenBank/DDBJ whole genome shotgun (WGS) entry which is preliminary data.</text>
</comment>